<evidence type="ECO:0000313" key="1">
    <source>
        <dbReference type="EMBL" id="MDM5264469.1"/>
    </source>
</evidence>
<dbReference type="PANTHER" id="PTHR35175:SF2">
    <property type="entry name" value="DUF1289 DOMAIN-CONTAINING PROTEIN"/>
    <property type="match status" value="1"/>
</dbReference>
<reference evidence="1" key="1">
    <citation type="submission" date="2023-01" db="EMBL/GenBank/DDBJ databases">
        <title>Sulfurovum sp. XTW-4 genome assembly.</title>
        <authorList>
            <person name="Wang J."/>
        </authorList>
    </citation>
    <scope>NUCLEOTIDE SEQUENCE</scope>
    <source>
        <strain evidence="1">XTW-4</strain>
    </source>
</reference>
<protein>
    <submittedName>
        <fullName evidence="1">DUF1289 domain-containing protein</fullName>
    </submittedName>
</protein>
<keyword evidence="2" id="KW-1185">Reference proteome</keyword>
<dbReference type="EMBL" id="JAQIBC010000008">
    <property type="protein sequence ID" value="MDM5264469.1"/>
    <property type="molecule type" value="Genomic_DNA"/>
</dbReference>
<gene>
    <name evidence="1" type="ORF">PF327_09695</name>
</gene>
<organism evidence="1 2">
    <name type="scientific">Sulfurovum xiamenensis</name>
    <dbReference type="NCBI Taxonomy" id="3019066"/>
    <lineage>
        <taxon>Bacteria</taxon>
        <taxon>Pseudomonadati</taxon>
        <taxon>Campylobacterota</taxon>
        <taxon>Epsilonproteobacteria</taxon>
        <taxon>Campylobacterales</taxon>
        <taxon>Sulfurovaceae</taxon>
        <taxon>Sulfurovum</taxon>
    </lineage>
</organism>
<dbReference type="RefSeq" id="WP_289402364.1">
    <property type="nucleotide sequence ID" value="NZ_JAQIBC010000008.1"/>
</dbReference>
<comment type="caution">
    <text evidence="1">The sequence shown here is derived from an EMBL/GenBank/DDBJ whole genome shotgun (WGS) entry which is preliminary data.</text>
</comment>
<name>A0ABT7QV91_9BACT</name>
<sequence length="67" mass="7972">MIDLNKPCIKKCCLNEDDVCLGCFRTFDDMCQWNKANIEEKTQMLKVAHRRKKEHILKHTSLQKPRP</sequence>
<accession>A0ABT7QV91</accession>
<dbReference type="InterPro" id="IPR010710">
    <property type="entry name" value="DUF1289"/>
</dbReference>
<evidence type="ECO:0000313" key="2">
    <source>
        <dbReference type="Proteomes" id="UP001169066"/>
    </source>
</evidence>
<dbReference type="Pfam" id="PF06945">
    <property type="entry name" value="DUF1289"/>
    <property type="match status" value="1"/>
</dbReference>
<proteinExistence type="predicted"/>
<dbReference type="Proteomes" id="UP001169066">
    <property type="component" value="Unassembled WGS sequence"/>
</dbReference>
<dbReference type="PANTHER" id="PTHR35175">
    <property type="entry name" value="DUF1289 DOMAIN-CONTAINING PROTEIN"/>
    <property type="match status" value="1"/>
</dbReference>